<organism evidence="2 3">
    <name type="scientific">Agrobacterium genomosp. 13 str. CFBP 6927</name>
    <dbReference type="NCBI Taxonomy" id="1183428"/>
    <lineage>
        <taxon>Bacteria</taxon>
        <taxon>Pseudomonadati</taxon>
        <taxon>Pseudomonadota</taxon>
        <taxon>Alphaproteobacteria</taxon>
        <taxon>Hyphomicrobiales</taxon>
        <taxon>Rhizobiaceae</taxon>
        <taxon>Rhizobium/Agrobacterium group</taxon>
        <taxon>Agrobacterium</taxon>
        <taxon>Agrobacterium tumefaciens complex</taxon>
    </lineage>
</organism>
<accession>A0ABM9VD15</accession>
<dbReference type="Proteomes" id="UP000191812">
    <property type="component" value="Unassembled WGS sequence"/>
</dbReference>
<comment type="caution">
    <text evidence="2">The sequence shown here is derived from an EMBL/GenBank/DDBJ whole genome shotgun (WGS) entry which is preliminary data.</text>
</comment>
<keyword evidence="3" id="KW-1185">Reference proteome</keyword>
<sequence>MSLPSCRPTWCNIAHTASSQTQARRPEAPSDASDLNESESHSRFLFLRNSIATKPLFVHFPLN</sequence>
<proteinExistence type="predicted"/>
<dbReference type="EMBL" id="FBWH01000012">
    <property type="protein sequence ID" value="CUX18398.1"/>
    <property type="molecule type" value="Genomic_DNA"/>
</dbReference>
<evidence type="ECO:0000313" key="2">
    <source>
        <dbReference type="EMBL" id="CUX18398.1"/>
    </source>
</evidence>
<evidence type="ECO:0000256" key="1">
    <source>
        <dbReference type="SAM" id="MobiDB-lite"/>
    </source>
</evidence>
<name>A0ABM9VD15_9HYPH</name>
<evidence type="ECO:0000313" key="3">
    <source>
        <dbReference type="Proteomes" id="UP000191812"/>
    </source>
</evidence>
<reference evidence="2 3" key="1">
    <citation type="submission" date="2016-01" db="EMBL/GenBank/DDBJ databases">
        <authorList>
            <person name="Regsiter A."/>
            <person name="william w."/>
        </authorList>
    </citation>
    <scope>NUCLEOTIDE SEQUENCE [LARGE SCALE GENOMIC DNA]</scope>
    <source>
        <strain evidence="2 3">CFBP 6927</strain>
    </source>
</reference>
<gene>
    <name evidence="2" type="ORF">AGR13a_Cc20201</name>
</gene>
<feature type="region of interest" description="Disordered" evidence="1">
    <location>
        <begin position="17"/>
        <end position="38"/>
    </location>
</feature>
<protein>
    <submittedName>
        <fullName evidence="2">Uncharacterized protein</fullName>
    </submittedName>
</protein>